<evidence type="ECO:0000313" key="3">
    <source>
        <dbReference type="Proteomes" id="UP001215280"/>
    </source>
</evidence>
<proteinExistence type="predicted"/>
<keyword evidence="3" id="KW-1185">Reference proteome</keyword>
<reference evidence="2" key="1">
    <citation type="submission" date="2023-03" db="EMBL/GenBank/DDBJ databases">
        <title>Massive genome expansion in bonnet fungi (Mycena s.s.) driven by repeated elements and novel gene families across ecological guilds.</title>
        <authorList>
            <consortium name="Lawrence Berkeley National Laboratory"/>
            <person name="Harder C.B."/>
            <person name="Miyauchi S."/>
            <person name="Viragh M."/>
            <person name="Kuo A."/>
            <person name="Thoen E."/>
            <person name="Andreopoulos B."/>
            <person name="Lu D."/>
            <person name="Skrede I."/>
            <person name="Drula E."/>
            <person name="Henrissat B."/>
            <person name="Morin E."/>
            <person name="Kohler A."/>
            <person name="Barry K."/>
            <person name="LaButti K."/>
            <person name="Morin E."/>
            <person name="Salamov A."/>
            <person name="Lipzen A."/>
            <person name="Mereny Z."/>
            <person name="Hegedus B."/>
            <person name="Baldrian P."/>
            <person name="Stursova M."/>
            <person name="Weitz H."/>
            <person name="Taylor A."/>
            <person name="Grigoriev I.V."/>
            <person name="Nagy L.G."/>
            <person name="Martin F."/>
            <person name="Kauserud H."/>
        </authorList>
    </citation>
    <scope>NUCLEOTIDE SEQUENCE</scope>
    <source>
        <strain evidence="2">CBHHK188m</strain>
    </source>
</reference>
<comment type="caution">
    <text evidence="2">The sequence shown here is derived from an EMBL/GenBank/DDBJ whole genome shotgun (WGS) entry which is preliminary data.</text>
</comment>
<protein>
    <submittedName>
        <fullName evidence="2">Uncharacterized protein</fullName>
    </submittedName>
</protein>
<sequence length="140" mass="15841">MASRFPRRRPVAQPPLRRGELVNGRPTPTYALAWVCPSRTFYENLGGGELGKVDDCNFTDVVSEKWRACPKFEPGLEPIPYPGVDGNFYLIAMFNERNADHLKRVLDVAGDPLIQSARISMGVNLDPTLEDTLQWIRWPL</sequence>
<evidence type="ECO:0000313" key="2">
    <source>
        <dbReference type="EMBL" id="KAJ7781833.1"/>
    </source>
</evidence>
<feature type="region of interest" description="Disordered" evidence="1">
    <location>
        <begin position="1"/>
        <end position="22"/>
    </location>
</feature>
<organism evidence="2 3">
    <name type="scientific">Mycena maculata</name>
    <dbReference type="NCBI Taxonomy" id="230809"/>
    <lineage>
        <taxon>Eukaryota</taxon>
        <taxon>Fungi</taxon>
        <taxon>Dikarya</taxon>
        <taxon>Basidiomycota</taxon>
        <taxon>Agaricomycotina</taxon>
        <taxon>Agaricomycetes</taxon>
        <taxon>Agaricomycetidae</taxon>
        <taxon>Agaricales</taxon>
        <taxon>Marasmiineae</taxon>
        <taxon>Mycenaceae</taxon>
        <taxon>Mycena</taxon>
    </lineage>
</organism>
<feature type="compositionally biased region" description="Basic residues" evidence="1">
    <location>
        <begin position="1"/>
        <end position="10"/>
    </location>
</feature>
<evidence type="ECO:0000256" key="1">
    <source>
        <dbReference type="SAM" id="MobiDB-lite"/>
    </source>
</evidence>
<gene>
    <name evidence="2" type="ORF">DFH07DRAFT_791787</name>
</gene>
<accession>A0AAD7KBA2</accession>
<dbReference type="AlphaFoldDB" id="A0AAD7KBA2"/>
<dbReference type="EMBL" id="JARJLG010000004">
    <property type="protein sequence ID" value="KAJ7781833.1"/>
    <property type="molecule type" value="Genomic_DNA"/>
</dbReference>
<name>A0AAD7KBA2_9AGAR</name>
<dbReference type="Proteomes" id="UP001215280">
    <property type="component" value="Unassembled WGS sequence"/>
</dbReference>